<accession>A0A0C2MSJ9</accession>
<comment type="caution">
    <text evidence="3">The sequence shown here is derived from an EMBL/GenBank/DDBJ whole genome shotgun (WGS) entry which is preliminary data.</text>
</comment>
<dbReference type="PANTHER" id="PTHR46093:SF18">
    <property type="entry name" value="FIBRONECTIN TYPE-III DOMAIN-CONTAINING PROTEIN"/>
    <property type="match status" value="1"/>
</dbReference>
<dbReference type="OrthoDB" id="9973021at2759"/>
<evidence type="ECO:0000313" key="4">
    <source>
        <dbReference type="Proteomes" id="UP000031668"/>
    </source>
</evidence>
<keyword evidence="2" id="KW-0677">Repeat</keyword>
<protein>
    <submittedName>
        <fullName evidence="3">Kelch domain-containing protein 10</fullName>
    </submittedName>
</protein>
<evidence type="ECO:0000256" key="2">
    <source>
        <dbReference type="ARBA" id="ARBA00022737"/>
    </source>
</evidence>
<dbReference type="Proteomes" id="UP000031668">
    <property type="component" value="Unassembled WGS sequence"/>
</dbReference>
<dbReference type="PANTHER" id="PTHR46093">
    <property type="entry name" value="ACYL-COA-BINDING DOMAIN-CONTAINING PROTEIN 5"/>
    <property type="match status" value="1"/>
</dbReference>
<sequence>MDVKIFKASEVLDNPDRKVMSPENRYWHCMTAVDEFVIIYGGCSLNEQIFAELWIYDCINQKWRLFKLPNQLRRTLRNSSICAYGSKIYIFGIPDVSESYDIDATLFSFDVRSLTWMDLFHESNKKGDRPPRMNTSSIMFGNDSIFILGTDLYDVSVMYTFSLQAFRIYVVEPVRGFPHPNFDGHYTLYKNKIYYFGKLCYGPAQFSQVRVFDLSTYIWEWRKTQNKIYPENRSDHAFIFNANCGYLIGGTLSSNFHESSGGYVMSNYSIDKPLPLERGELWKVDLDTLEWTKLKTLDTRRYHLQACIVNNCYLYFFGGFESGGQVGLKRIVIGVPSLKFRSGETFSTAKDESNT</sequence>
<dbReference type="InterPro" id="IPR015915">
    <property type="entry name" value="Kelch-typ_b-propeller"/>
</dbReference>
<reference evidence="3 4" key="1">
    <citation type="journal article" date="2014" name="Genome Biol. Evol.">
        <title>The genome of the myxosporean Thelohanellus kitauei shows adaptations to nutrient acquisition within its fish host.</title>
        <authorList>
            <person name="Yang Y."/>
            <person name="Xiong J."/>
            <person name="Zhou Z."/>
            <person name="Huo F."/>
            <person name="Miao W."/>
            <person name="Ran C."/>
            <person name="Liu Y."/>
            <person name="Zhang J."/>
            <person name="Feng J."/>
            <person name="Wang M."/>
            <person name="Wang M."/>
            <person name="Wang L."/>
            <person name="Yao B."/>
        </authorList>
    </citation>
    <scope>NUCLEOTIDE SEQUENCE [LARGE SCALE GENOMIC DNA]</scope>
    <source>
        <strain evidence="3">Wuqing</strain>
    </source>
</reference>
<dbReference type="Gene3D" id="2.120.10.80">
    <property type="entry name" value="Kelch-type beta propeller"/>
    <property type="match status" value="2"/>
</dbReference>
<dbReference type="SUPFAM" id="SSF50965">
    <property type="entry name" value="Galactose oxidase, central domain"/>
    <property type="match status" value="1"/>
</dbReference>
<dbReference type="AlphaFoldDB" id="A0A0C2MSJ9"/>
<gene>
    <name evidence="3" type="ORF">RF11_13426</name>
</gene>
<evidence type="ECO:0000256" key="1">
    <source>
        <dbReference type="ARBA" id="ARBA00022441"/>
    </source>
</evidence>
<dbReference type="EMBL" id="JWZT01003286">
    <property type="protein sequence ID" value="KII67195.1"/>
    <property type="molecule type" value="Genomic_DNA"/>
</dbReference>
<keyword evidence="4" id="KW-1185">Reference proteome</keyword>
<dbReference type="InterPro" id="IPR011043">
    <property type="entry name" value="Gal_Oxase/kelch_b-propeller"/>
</dbReference>
<organism evidence="3 4">
    <name type="scientific">Thelohanellus kitauei</name>
    <name type="common">Myxosporean</name>
    <dbReference type="NCBI Taxonomy" id="669202"/>
    <lineage>
        <taxon>Eukaryota</taxon>
        <taxon>Metazoa</taxon>
        <taxon>Cnidaria</taxon>
        <taxon>Myxozoa</taxon>
        <taxon>Myxosporea</taxon>
        <taxon>Bivalvulida</taxon>
        <taxon>Platysporina</taxon>
        <taxon>Myxobolidae</taxon>
        <taxon>Thelohanellus</taxon>
    </lineage>
</organism>
<keyword evidence="1" id="KW-0880">Kelch repeat</keyword>
<evidence type="ECO:0000313" key="3">
    <source>
        <dbReference type="EMBL" id="KII67195.1"/>
    </source>
</evidence>
<name>A0A0C2MSJ9_THEKT</name>
<proteinExistence type="predicted"/>
<dbReference type="Pfam" id="PF24681">
    <property type="entry name" value="Kelch_KLHDC2_KLHL20_DRC7"/>
    <property type="match status" value="1"/>
</dbReference>